<dbReference type="Proteomes" id="UP000218824">
    <property type="component" value="Chromosome"/>
</dbReference>
<protein>
    <submittedName>
        <fullName evidence="1">Uncharacterized protein</fullName>
    </submittedName>
</protein>
<dbReference type="KEGG" id="lem:LEN_3369"/>
<dbReference type="RefSeq" id="WP_096379225.1">
    <property type="nucleotide sequence ID" value="NZ_AP014940.1"/>
</dbReference>
<dbReference type="AlphaFoldDB" id="A0AAU9AJR9"/>
<evidence type="ECO:0000313" key="2">
    <source>
        <dbReference type="Proteomes" id="UP000218824"/>
    </source>
</evidence>
<organism evidence="1 2">
    <name type="scientific">Lysobacter enzymogenes</name>
    <dbReference type="NCBI Taxonomy" id="69"/>
    <lineage>
        <taxon>Bacteria</taxon>
        <taxon>Pseudomonadati</taxon>
        <taxon>Pseudomonadota</taxon>
        <taxon>Gammaproteobacteria</taxon>
        <taxon>Lysobacterales</taxon>
        <taxon>Lysobacteraceae</taxon>
        <taxon>Lysobacter</taxon>
    </lineage>
</organism>
<evidence type="ECO:0000313" key="1">
    <source>
        <dbReference type="EMBL" id="BAV98856.1"/>
    </source>
</evidence>
<proteinExistence type="predicted"/>
<gene>
    <name evidence="1" type="ORF">LEN_3369</name>
</gene>
<sequence length="270" mass="30232">MLALSRQSELSTAEKTDRLSAEYALHFGPVAHQQGISRDDLQALFDAANMMASYTMYFRAEDNRRYIEDMIRARDLLQSAGGESESNDRNLYDALIAARRFDEARDLARTSSALRDRTVPTFDTAEGFDPARPGYFEYSGDKLMLRNASAPGDEVQILIVSGCHAARDAARGIAGDPGLREAFRRGGALWLTPADRTFDPGEIKRWNTDFLDSPIRIAFNHSAWRGVDFTRQPNFFFFKRGRLVGKSEGWSRSGPPQALLSALREAGLMH</sequence>
<accession>A0AAU9AJR9</accession>
<reference evidence="1 2" key="1">
    <citation type="journal article" date="2017" name="DNA Res.">
        <title>Complete genome sequence and expression profile of the commercial lytic enzyme producer Lysobacter enzymogenes M497-1.</title>
        <authorList>
            <person name="Takami H."/>
            <person name="Toyoda A."/>
            <person name="Uchiyama I."/>
            <person name="Itoh T."/>
            <person name="Takaki Y."/>
            <person name="Arai W."/>
            <person name="Nishi S."/>
            <person name="Kawai M."/>
            <person name="Shinya K."/>
            <person name="Ikeda H."/>
        </authorList>
    </citation>
    <scope>NUCLEOTIDE SEQUENCE [LARGE SCALE GENOMIC DNA]</scope>
    <source>
        <strain evidence="1 2">M497-1</strain>
    </source>
</reference>
<dbReference type="GeneID" id="83065188"/>
<dbReference type="EMBL" id="AP014940">
    <property type="protein sequence ID" value="BAV98856.1"/>
    <property type="molecule type" value="Genomic_DNA"/>
</dbReference>
<name>A0AAU9AJR9_LYSEN</name>